<dbReference type="InterPro" id="IPR036922">
    <property type="entry name" value="Rieske_2Fe-2S_sf"/>
</dbReference>
<dbReference type="EMBL" id="JXAL01000016">
    <property type="protein sequence ID" value="KIL36013.1"/>
    <property type="molecule type" value="Genomic_DNA"/>
</dbReference>
<dbReference type="PROSITE" id="PS51296">
    <property type="entry name" value="RIESKE"/>
    <property type="match status" value="1"/>
</dbReference>
<reference evidence="6 7" key="1">
    <citation type="submission" date="2014-12" db="EMBL/GenBank/DDBJ databases">
        <title>Draft genome sequence of Cohnella kolymensis strain B-2846.</title>
        <authorList>
            <person name="Karlyshev A.V."/>
            <person name="Kudryashova E.B."/>
        </authorList>
    </citation>
    <scope>NUCLEOTIDE SEQUENCE [LARGE SCALE GENOMIC DNA]</scope>
    <source>
        <strain evidence="6 7">VKM B-2846</strain>
    </source>
</reference>
<gene>
    <name evidence="6" type="ORF">SD71_11870</name>
</gene>
<accession>A0ABR5A4P4</accession>
<keyword evidence="3" id="KW-0408">Iron</keyword>
<keyword evidence="4" id="KW-0411">Iron-sulfur</keyword>
<feature type="domain" description="Rieske" evidence="5">
    <location>
        <begin position="1"/>
        <end position="95"/>
    </location>
</feature>
<evidence type="ECO:0000259" key="5">
    <source>
        <dbReference type="PROSITE" id="PS51296"/>
    </source>
</evidence>
<evidence type="ECO:0000313" key="7">
    <source>
        <dbReference type="Proteomes" id="UP000054526"/>
    </source>
</evidence>
<evidence type="ECO:0000256" key="4">
    <source>
        <dbReference type="ARBA" id="ARBA00023014"/>
    </source>
</evidence>
<keyword evidence="2" id="KW-0479">Metal-binding</keyword>
<dbReference type="Pfam" id="PF00355">
    <property type="entry name" value="Rieske"/>
    <property type="match status" value="1"/>
</dbReference>
<evidence type="ECO:0000256" key="1">
    <source>
        <dbReference type="ARBA" id="ARBA00022714"/>
    </source>
</evidence>
<proteinExistence type="predicted"/>
<dbReference type="InterPro" id="IPR017941">
    <property type="entry name" value="Rieske_2Fe-2S"/>
</dbReference>
<organism evidence="6 7">
    <name type="scientific">Cohnella kolymensis</name>
    <dbReference type="NCBI Taxonomy" id="1590652"/>
    <lineage>
        <taxon>Bacteria</taxon>
        <taxon>Bacillati</taxon>
        <taxon>Bacillota</taxon>
        <taxon>Bacilli</taxon>
        <taxon>Bacillales</taxon>
        <taxon>Paenibacillaceae</taxon>
        <taxon>Cohnella</taxon>
    </lineage>
</organism>
<protein>
    <recommendedName>
        <fullName evidence="5">Rieske domain-containing protein</fullName>
    </recommendedName>
</protein>
<sequence length="100" mass="11529">MKEIELGPIDSFKEYPAQITLDETPYWLVHTKEGEYRLLMAICPHAGGEIRPVENMFLCPLHWWTFDGETGNCTNVTDERLMQRTIEVRGGNLFAVGEDR</sequence>
<evidence type="ECO:0000256" key="2">
    <source>
        <dbReference type="ARBA" id="ARBA00022723"/>
    </source>
</evidence>
<dbReference type="Gene3D" id="2.102.10.10">
    <property type="entry name" value="Rieske [2Fe-2S] iron-sulphur domain"/>
    <property type="match status" value="1"/>
</dbReference>
<comment type="caution">
    <text evidence="6">The sequence shown here is derived from an EMBL/GenBank/DDBJ whole genome shotgun (WGS) entry which is preliminary data.</text>
</comment>
<name>A0ABR5A4P4_9BACL</name>
<dbReference type="SUPFAM" id="SSF50022">
    <property type="entry name" value="ISP domain"/>
    <property type="match status" value="1"/>
</dbReference>
<keyword evidence="1" id="KW-0001">2Fe-2S</keyword>
<dbReference type="Proteomes" id="UP000054526">
    <property type="component" value="Unassembled WGS sequence"/>
</dbReference>
<evidence type="ECO:0000256" key="3">
    <source>
        <dbReference type="ARBA" id="ARBA00023004"/>
    </source>
</evidence>
<keyword evidence="7" id="KW-1185">Reference proteome</keyword>
<dbReference type="RefSeq" id="WP_041063007.1">
    <property type="nucleotide sequence ID" value="NZ_JXAL01000016.1"/>
</dbReference>
<evidence type="ECO:0000313" key="6">
    <source>
        <dbReference type="EMBL" id="KIL36013.1"/>
    </source>
</evidence>